<reference evidence="1" key="2">
    <citation type="submission" date="2020-09" db="EMBL/GenBank/DDBJ databases">
        <authorList>
            <person name="Sun Q."/>
            <person name="Ohkuma M."/>
        </authorList>
    </citation>
    <scope>NUCLEOTIDE SEQUENCE</scope>
    <source>
        <strain evidence="1">JCM 3313</strain>
    </source>
</reference>
<dbReference type="EMBL" id="BMRG01000001">
    <property type="protein sequence ID" value="GGP34875.1"/>
    <property type="molecule type" value="Genomic_DNA"/>
</dbReference>
<evidence type="ECO:0000313" key="2">
    <source>
        <dbReference type="Proteomes" id="UP000639606"/>
    </source>
</evidence>
<protein>
    <submittedName>
        <fullName evidence="1">Uncharacterized protein</fullName>
    </submittedName>
</protein>
<name>A0A918AGW6_9PSEU</name>
<sequence>MRAHHLERIAHTLDETMTATAAADSTWTPWEHVEWLRLQADLLDRLAAAAGPGHPLSGRAALLRDEAERMADRLNRVPAFEPDPVPHPTGV</sequence>
<comment type="caution">
    <text evidence="1">The sequence shown here is derived from an EMBL/GenBank/DDBJ whole genome shotgun (WGS) entry which is preliminary data.</text>
</comment>
<accession>A0A918AGW6</accession>
<dbReference type="RefSeq" id="WP_189221117.1">
    <property type="nucleotide sequence ID" value="NZ_BMRG01000001.1"/>
</dbReference>
<organism evidence="1 2">
    <name type="scientific">Saccharothrix coeruleofusca</name>
    <dbReference type="NCBI Taxonomy" id="33919"/>
    <lineage>
        <taxon>Bacteria</taxon>
        <taxon>Bacillati</taxon>
        <taxon>Actinomycetota</taxon>
        <taxon>Actinomycetes</taxon>
        <taxon>Pseudonocardiales</taxon>
        <taxon>Pseudonocardiaceae</taxon>
        <taxon>Saccharothrix</taxon>
    </lineage>
</organism>
<reference evidence="1" key="1">
    <citation type="journal article" date="2014" name="Int. J. Syst. Evol. Microbiol.">
        <title>Complete genome sequence of Corynebacterium casei LMG S-19264T (=DSM 44701T), isolated from a smear-ripened cheese.</title>
        <authorList>
            <consortium name="US DOE Joint Genome Institute (JGI-PGF)"/>
            <person name="Walter F."/>
            <person name="Albersmeier A."/>
            <person name="Kalinowski J."/>
            <person name="Ruckert C."/>
        </authorList>
    </citation>
    <scope>NUCLEOTIDE SEQUENCE</scope>
    <source>
        <strain evidence="1">JCM 3313</strain>
    </source>
</reference>
<evidence type="ECO:0000313" key="1">
    <source>
        <dbReference type="EMBL" id="GGP34875.1"/>
    </source>
</evidence>
<proteinExistence type="predicted"/>
<gene>
    <name evidence="1" type="ORF">GCM10010185_02000</name>
</gene>
<dbReference type="AlphaFoldDB" id="A0A918AGW6"/>
<keyword evidence="2" id="KW-1185">Reference proteome</keyword>
<dbReference type="Proteomes" id="UP000639606">
    <property type="component" value="Unassembled WGS sequence"/>
</dbReference>